<organism evidence="2">
    <name type="scientific">Hellea balneolensis</name>
    <dbReference type="NCBI Taxonomy" id="287478"/>
    <lineage>
        <taxon>Bacteria</taxon>
        <taxon>Pseudomonadati</taxon>
        <taxon>Pseudomonadota</taxon>
        <taxon>Alphaproteobacteria</taxon>
        <taxon>Maricaulales</taxon>
        <taxon>Robiginitomaculaceae</taxon>
        <taxon>Hellea</taxon>
    </lineage>
</organism>
<comment type="caution">
    <text evidence="2">The sequence shown here is derived from an EMBL/GenBank/DDBJ whole genome shotgun (WGS) entry which is preliminary data.</text>
</comment>
<evidence type="ECO:0000313" key="2">
    <source>
        <dbReference type="EMBL" id="HFB54731.1"/>
    </source>
</evidence>
<dbReference type="EMBL" id="DRMN01000154">
    <property type="protein sequence ID" value="HFB54731.1"/>
    <property type="molecule type" value="Genomic_DNA"/>
</dbReference>
<feature type="chain" id="PRO_5028484588" evidence="1">
    <location>
        <begin position="27"/>
        <end position="317"/>
    </location>
</feature>
<reference evidence="2" key="1">
    <citation type="journal article" date="2020" name="mSystems">
        <title>Genome- and Community-Level Interaction Insights into Carbon Utilization and Element Cycling Functions of Hydrothermarchaeota in Hydrothermal Sediment.</title>
        <authorList>
            <person name="Zhou Z."/>
            <person name="Liu Y."/>
            <person name="Xu W."/>
            <person name="Pan J."/>
            <person name="Luo Z.H."/>
            <person name="Li M."/>
        </authorList>
    </citation>
    <scope>NUCLEOTIDE SEQUENCE [LARGE SCALE GENOMIC DNA]</scope>
    <source>
        <strain evidence="2">HyVt-489</strain>
    </source>
</reference>
<accession>A0A7C3FZJ0</accession>
<name>A0A7C3FZJ0_9PROT</name>
<feature type="signal peptide" evidence="1">
    <location>
        <begin position="1"/>
        <end position="26"/>
    </location>
</feature>
<proteinExistence type="predicted"/>
<keyword evidence="1" id="KW-0732">Signal</keyword>
<protein>
    <submittedName>
        <fullName evidence="2">YfdX family protein</fullName>
    </submittedName>
</protein>
<sequence>MKKILSTTALVGAASIMVLTGNIAGAQETKSQMPHEVQTQDMVKNSVEKDIKSEADTVIAKQAAEAFKNINSAQKAILDKDKAVATTDLTKALGQLEAVISLNPDLQFIPLNQEVITLDTYDDADTVRGVRRTALGLLRRGKVQDARLMLSDLASELDVRTTNLPLVSYTDAIRLALPLLQADDFDGAKLILDQALLTRVVTDKIIALPIVRMVNALEAAQAIEAKNDVISDDNKKEILTNLEYAEEQMGLAVALGYADKDTYKQTLRTIKTLRKNLAKAQSNRTTYTQVLDDVHSANDQLDTAQDRAVAQKTEDEK</sequence>
<gene>
    <name evidence="2" type="ORF">ENJ46_02315</name>
</gene>
<dbReference type="Proteomes" id="UP000886042">
    <property type="component" value="Unassembled WGS sequence"/>
</dbReference>
<dbReference type="AlphaFoldDB" id="A0A7C3FZJ0"/>
<evidence type="ECO:0000256" key="1">
    <source>
        <dbReference type="SAM" id="SignalP"/>
    </source>
</evidence>
<dbReference type="Pfam" id="PF10938">
    <property type="entry name" value="YfdX"/>
    <property type="match status" value="1"/>
</dbReference>
<dbReference type="InterPro" id="IPR021236">
    <property type="entry name" value="Uncharacterised_YfdX"/>
</dbReference>